<dbReference type="Pfam" id="PF13365">
    <property type="entry name" value="Trypsin_2"/>
    <property type="match status" value="1"/>
</dbReference>
<dbReference type="PROSITE" id="PS00134">
    <property type="entry name" value="TRYPSIN_HIS"/>
    <property type="match status" value="1"/>
</dbReference>
<dbReference type="GO" id="GO:0008233">
    <property type="term" value="F:peptidase activity"/>
    <property type="evidence" value="ECO:0007669"/>
    <property type="project" value="UniProtKB-KW"/>
</dbReference>
<keyword evidence="3" id="KW-0732">Signal</keyword>
<dbReference type="SUPFAM" id="SSF50494">
    <property type="entry name" value="Trypsin-like serine proteases"/>
    <property type="match status" value="1"/>
</dbReference>
<evidence type="ECO:0000256" key="4">
    <source>
        <dbReference type="ARBA" id="ARBA00022801"/>
    </source>
</evidence>
<dbReference type="InterPro" id="IPR009003">
    <property type="entry name" value="Peptidase_S1_PA"/>
</dbReference>
<sequence length="298" mass="32234">MQLKSMSRPVTEVTEAAPRRVVLTGSRGAETGGPSLSEKFLVVRGKREAPLPRRRPRLGGLETILGQDDRTRILDTDQAPWRQICALEIESAFGTFIGTGWFVGPKTLITAGHCVFDSTQMNGWASSITVTPGRSGEAKPFGSLQASRFSSVDRWVQSQDPDYDIGCIHLDQPAPDSLGSFSVAVLSNADLQNALVNISGYPGDRGDGREQYFHANRILRVGPRRVFYDVDTFGGQSGSPVWIYEDGSDVPVVVGIHAYGTGGTPADFGILANSAPRIVPEVLEQIRKWMAENGDATA</sequence>
<dbReference type="PANTHER" id="PTHR15462:SF8">
    <property type="entry name" value="SERINE PROTEASE"/>
    <property type="match status" value="1"/>
</dbReference>
<gene>
    <name evidence="7" type="ORF">JM946_08635</name>
</gene>
<evidence type="ECO:0000256" key="3">
    <source>
        <dbReference type="ARBA" id="ARBA00022729"/>
    </source>
</evidence>
<evidence type="ECO:0000256" key="2">
    <source>
        <dbReference type="ARBA" id="ARBA00022670"/>
    </source>
</evidence>
<name>A0ABS1WV15_9GAMM</name>
<dbReference type="PRINTS" id="PR00839">
    <property type="entry name" value="V8PROTEASE"/>
</dbReference>
<dbReference type="Proteomes" id="UP000661077">
    <property type="component" value="Unassembled WGS sequence"/>
</dbReference>
<dbReference type="InterPro" id="IPR008256">
    <property type="entry name" value="Peptidase_S1B"/>
</dbReference>
<dbReference type="Gene3D" id="2.40.10.10">
    <property type="entry name" value="Trypsin-like serine proteases"/>
    <property type="match status" value="2"/>
</dbReference>
<keyword evidence="4 6" id="KW-0378">Hydrolase</keyword>
<comment type="similarity">
    <text evidence="1 6">Belongs to the peptidase S1B family.</text>
</comment>
<reference evidence="7 8" key="1">
    <citation type="journal article" date="2021" name="Int. J. Syst. Evol. Microbiol.">
        <title>Steroidobacter gossypii sp. nov., isolated from soil of cotton cropping field.</title>
        <authorList>
            <person name="Huang R."/>
            <person name="Yang S."/>
            <person name="Zhen C."/>
            <person name="Liu W."/>
        </authorList>
    </citation>
    <scope>NUCLEOTIDE SEQUENCE [LARGE SCALE GENOMIC DNA]</scope>
    <source>
        <strain evidence="7 8">S1-65</strain>
    </source>
</reference>
<keyword evidence="2 6" id="KW-0645">Protease</keyword>
<evidence type="ECO:0000256" key="1">
    <source>
        <dbReference type="ARBA" id="ARBA00008764"/>
    </source>
</evidence>
<protein>
    <recommendedName>
        <fullName evidence="6">Serine protease</fullName>
        <ecNumber evidence="6">3.4.21.-</ecNumber>
    </recommendedName>
</protein>
<dbReference type="InterPro" id="IPR050966">
    <property type="entry name" value="Glutamyl_endopeptidase"/>
</dbReference>
<dbReference type="RefSeq" id="WP_203166877.1">
    <property type="nucleotide sequence ID" value="NZ_JAEVLS010000002.1"/>
</dbReference>
<dbReference type="GO" id="GO:0006508">
    <property type="term" value="P:proteolysis"/>
    <property type="evidence" value="ECO:0007669"/>
    <property type="project" value="UniProtKB-KW"/>
</dbReference>
<evidence type="ECO:0000313" key="7">
    <source>
        <dbReference type="EMBL" id="MBM0104812.1"/>
    </source>
</evidence>
<dbReference type="InterPro" id="IPR028301">
    <property type="entry name" value="V8_his_AS"/>
</dbReference>
<dbReference type="EMBL" id="JAEVLS010000002">
    <property type="protein sequence ID" value="MBM0104812.1"/>
    <property type="molecule type" value="Genomic_DNA"/>
</dbReference>
<dbReference type="InterPro" id="IPR018114">
    <property type="entry name" value="TRYPSIN_HIS"/>
</dbReference>
<proteinExistence type="inferred from homology"/>
<dbReference type="InterPro" id="IPR043504">
    <property type="entry name" value="Peptidase_S1_PA_chymotrypsin"/>
</dbReference>
<dbReference type="EC" id="3.4.21.-" evidence="6"/>
<keyword evidence="8" id="KW-1185">Reference proteome</keyword>
<dbReference type="PANTHER" id="PTHR15462">
    <property type="entry name" value="SERINE PROTEASE"/>
    <property type="match status" value="1"/>
</dbReference>
<evidence type="ECO:0000256" key="6">
    <source>
        <dbReference type="RuleBase" id="RU004296"/>
    </source>
</evidence>
<comment type="caution">
    <text evidence="7">The sequence shown here is derived from an EMBL/GenBank/DDBJ whole genome shotgun (WGS) entry which is preliminary data.</text>
</comment>
<evidence type="ECO:0000256" key="5">
    <source>
        <dbReference type="ARBA" id="ARBA00022825"/>
    </source>
</evidence>
<keyword evidence="5 6" id="KW-0720">Serine protease</keyword>
<evidence type="ECO:0000313" key="8">
    <source>
        <dbReference type="Proteomes" id="UP000661077"/>
    </source>
</evidence>
<dbReference type="PROSITE" id="PS00672">
    <property type="entry name" value="V8_HIS"/>
    <property type="match status" value="1"/>
</dbReference>
<organism evidence="7 8">
    <name type="scientific">Steroidobacter gossypii</name>
    <dbReference type="NCBI Taxonomy" id="2805490"/>
    <lineage>
        <taxon>Bacteria</taxon>
        <taxon>Pseudomonadati</taxon>
        <taxon>Pseudomonadota</taxon>
        <taxon>Gammaproteobacteria</taxon>
        <taxon>Steroidobacterales</taxon>
        <taxon>Steroidobacteraceae</taxon>
        <taxon>Steroidobacter</taxon>
    </lineage>
</organism>
<accession>A0ABS1WV15</accession>